<dbReference type="EMBL" id="MU839840">
    <property type="protein sequence ID" value="KAK1752040.1"/>
    <property type="molecule type" value="Genomic_DNA"/>
</dbReference>
<name>A0AAJ0F8D4_9PEZI</name>
<protein>
    <submittedName>
        <fullName evidence="2">Uncharacterized protein</fullName>
    </submittedName>
</protein>
<evidence type="ECO:0000313" key="3">
    <source>
        <dbReference type="Proteomes" id="UP001239445"/>
    </source>
</evidence>
<evidence type="ECO:0000313" key="2">
    <source>
        <dbReference type="EMBL" id="KAK1752040.1"/>
    </source>
</evidence>
<proteinExistence type="predicted"/>
<keyword evidence="1" id="KW-1133">Transmembrane helix</keyword>
<evidence type="ECO:0000256" key="1">
    <source>
        <dbReference type="SAM" id="Phobius"/>
    </source>
</evidence>
<dbReference type="PANTHER" id="PTHR35043:SF7">
    <property type="entry name" value="TRANSCRIPTION FACTOR DOMAIN-CONTAINING PROTEIN"/>
    <property type="match status" value="1"/>
</dbReference>
<sequence>MSTNTTSSGGSGGMIGWVPPDARRNTWDIILSCLSIFLVCSWKCVHLNPPTGEEARGEWHKVSIGLAKGGRWRWEVPIFPKLPLLRKWCRRLMWMGIISVAPELGVAVSVKEWKEARSDLKWMSRSGVHCTMPHAFLFNMGGVIIREVTKRNGVAELEPKRSAVEDGDYAERTARAAVTGVDQQVDYLAEIGHLELPGLMGIPTTDEITDRSKSDGFTKLFSLMQAGWLIVSSIARVCHGYAITELELATMAFIICAFVMYSFWWNKPFGIEQRWVLIRVVEPGDPSSLSRRIWEAHSGDQRIPELHWRDFFEITIVNSFVMFSDEVDIKTSDVYPTLALYLTGMVFSAIHVAAWNWEFPSRLIQILWRTSTMAAFGASFLPFICMPIVYIGNRVDYGLLDDTLNFSFVVLGSGLAGIYVIARLLILFLTFYCFTAMPSSVYEKVGWTGYLPHFS</sequence>
<keyword evidence="3" id="KW-1185">Reference proteome</keyword>
<dbReference type="AlphaFoldDB" id="A0AAJ0F8D4"/>
<reference evidence="2" key="1">
    <citation type="submission" date="2023-06" db="EMBL/GenBank/DDBJ databases">
        <title>Genome-scale phylogeny and comparative genomics of the fungal order Sordariales.</title>
        <authorList>
            <consortium name="Lawrence Berkeley National Laboratory"/>
            <person name="Hensen N."/>
            <person name="Bonometti L."/>
            <person name="Westerberg I."/>
            <person name="Brannstrom I.O."/>
            <person name="Guillou S."/>
            <person name="Cros-Aarteil S."/>
            <person name="Calhoun S."/>
            <person name="Haridas S."/>
            <person name="Kuo A."/>
            <person name="Mondo S."/>
            <person name="Pangilinan J."/>
            <person name="Riley R."/>
            <person name="Labutti K."/>
            <person name="Andreopoulos B."/>
            <person name="Lipzen A."/>
            <person name="Chen C."/>
            <person name="Yanf M."/>
            <person name="Daum C."/>
            <person name="Ng V."/>
            <person name="Clum A."/>
            <person name="Steindorff A."/>
            <person name="Ohm R."/>
            <person name="Martin F."/>
            <person name="Silar P."/>
            <person name="Natvig D."/>
            <person name="Lalanne C."/>
            <person name="Gautier V."/>
            <person name="Ament-Velasquez S.L."/>
            <person name="Kruys A."/>
            <person name="Hutchinson M.I."/>
            <person name="Powell A.J."/>
            <person name="Barry K."/>
            <person name="Miller A.N."/>
            <person name="Grigoriev I.V."/>
            <person name="Debuchy R."/>
            <person name="Gladieux P."/>
            <person name="Thoren M.H."/>
            <person name="Johannesson H."/>
        </authorList>
    </citation>
    <scope>NUCLEOTIDE SEQUENCE</scope>
    <source>
        <strain evidence="2">PSN4</strain>
    </source>
</reference>
<feature type="transmembrane region" description="Helical" evidence="1">
    <location>
        <begin position="366"/>
        <end position="390"/>
    </location>
</feature>
<gene>
    <name evidence="2" type="ORF">QBC47DRAFT_389503</name>
</gene>
<feature type="transmembrane region" description="Helical" evidence="1">
    <location>
        <begin position="246"/>
        <end position="265"/>
    </location>
</feature>
<feature type="transmembrane region" description="Helical" evidence="1">
    <location>
        <begin position="220"/>
        <end position="239"/>
    </location>
</feature>
<feature type="transmembrane region" description="Helical" evidence="1">
    <location>
        <begin position="410"/>
        <end position="434"/>
    </location>
</feature>
<accession>A0AAJ0F8D4</accession>
<comment type="caution">
    <text evidence="2">The sequence shown here is derived from an EMBL/GenBank/DDBJ whole genome shotgun (WGS) entry which is preliminary data.</text>
</comment>
<keyword evidence="1" id="KW-0812">Transmembrane</keyword>
<organism evidence="2 3">
    <name type="scientific">Echria macrotheca</name>
    <dbReference type="NCBI Taxonomy" id="438768"/>
    <lineage>
        <taxon>Eukaryota</taxon>
        <taxon>Fungi</taxon>
        <taxon>Dikarya</taxon>
        <taxon>Ascomycota</taxon>
        <taxon>Pezizomycotina</taxon>
        <taxon>Sordariomycetes</taxon>
        <taxon>Sordariomycetidae</taxon>
        <taxon>Sordariales</taxon>
        <taxon>Schizotheciaceae</taxon>
        <taxon>Echria</taxon>
    </lineage>
</organism>
<feature type="transmembrane region" description="Helical" evidence="1">
    <location>
        <begin position="334"/>
        <end position="354"/>
    </location>
</feature>
<keyword evidence="1" id="KW-0472">Membrane</keyword>
<dbReference type="Proteomes" id="UP001239445">
    <property type="component" value="Unassembled WGS sequence"/>
</dbReference>
<dbReference type="PANTHER" id="PTHR35043">
    <property type="entry name" value="TRANSCRIPTION FACTOR DOMAIN-CONTAINING PROTEIN"/>
    <property type="match status" value="1"/>
</dbReference>